<name>A0A098VYK9_9MICR</name>
<evidence type="ECO:0000259" key="2">
    <source>
        <dbReference type="PROSITE" id="PS50010"/>
    </source>
</evidence>
<dbReference type="RefSeq" id="XP_013239267.1">
    <property type="nucleotide sequence ID" value="XM_013383813.1"/>
</dbReference>
<keyword evidence="4" id="KW-1185">Reference proteome</keyword>
<dbReference type="InterPro" id="IPR000219">
    <property type="entry name" value="DH_dom"/>
</dbReference>
<dbReference type="OrthoDB" id="4066896at2759"/>
<evidence type="ECO:0000256" key="1">
    <source>
        <dbReference type="SAM" id="MobiDB-lite"/>
    </source>
</evidence>
<dbReference type="EMBL" id="JMKJ01000034">
    <property type="protein sequence ID" value="KGG52831.1"/>
    <property type="molecule type" value="Genomic_DNA"/>
</dbReference>
<evidence type="ECO:0000313" key="4">
    <source>
        <dbReference type="Proteomes" id="UP000029725"/>
    </source>
</evidence>
<dbReference type="HOGENOM" id="CLU_573740_0_0_1"/>
<dbReference type="SUPFAM" id="SSF48065">
    <property type="entry name" value="DBL homology domain (DH-domain)"/>
    <property type="match status" value="1"/>
</dbReference>
<gene>
    <name evidence="3" type="ORF">DI09_130p60</name>
</gene>
<proteinExistence type="predicted"/>
<dbReference type="GeneID" id="25258287"/>
<feature type="compositionally biased region" description="Polar residues" evidence="1">
    <location>
        <begin position="122"/>
        <end position="137"/>
    </location>
</feature>
<dbReference type="PROSITE" id="PS50010">
    <property type="entry name" value="DH_2"/>
    <property type="match status" value="1"/>
</dbReference>
<feature type="region of interest" description="Disordered" evidence="1">
    <location>
        <begin position="113"/>
        <end position="140"/>
    </location>
</feature>
<comment type="caution">
    <text evidence="3">The sequence shown here is derived from an EMBL/GenBank/DDBJ whole genome shotgun (WGS) entry which is preliminary data.</text>
</comment>
<protein>
    <recommendedName>
        <fullName evidence="2">DH domain-containing protein</fullName>
    </recommendedName>
</protein>
<dbReference type="AlphaFoldDB" id="A0A098VYK9"/>
<organism evidence="3 4">
    <name type="scientific">Mitosporidium daphniae</name>
    <dbReference type="NCBI Taxonomy" id="1485682"/>
    <lineage>
        <taxon>Eukaryota</taxon>
        <taxon>Fungi</taxon>
        <taxon>Fungi incertae sedis</taxon>
        <taxon>Microsporidia</taxon>
        <taxon>Mitosporidium</taxon>
    </lineage>
</organism>
<accession>A0A098VYK9</accession>
<dbReference type="Proteomes" id="UP000029725">
    <property type="component" value="Unassembled WGS sequence"/>
</dbReference>
<dbReference type="VEuPathDB" id="MicrosporidiaDB:DI09_130p60"/>
<sequence>MALASHSSSTIAIPELVADLERTTVYDADDYDHGEMKFKSKDGEDLLPINPFVELLGSIENVPESPLSATGTVKEEKPSANVKVPPNRYFLLHDICGADVKGVVLNNYSSYNNGRSDKSAKGSPSSYGASPEQSPLSLQHGEAKIKNSVSFLGKVSGFFKKKSSKSSEADDGRLFSSFSSSSTSSFSRTTQSHAPSNLKAITSSPISNNPTSTHVIKNTNDFLGHMPTVHDGPQCQNFLKKKALWGHFMIIKSSMITSPRYHILYELYNTELTNFKCCVDLKFFIEGAREEFFPSFNQSNTLGSCKGYVPQTEFSIYDLQDLQLNYEDVMSVSGAILIELVAMLVGFITNAQVEDVKGEHQRALISPRFVLAFQKIENILLPYAKLLDRANITAKRTLENCHSFREFCVAQLGPDASKLLFEILSRPLITLSKYLTLINSLLKETDPSCPDRAILASFDTKLRDLLCSANKNYSFQ</sequence>
<reference evidence="3 4" key="1">
    <citation type="submission" date="2014-04" db="EMBL/GenBank/DDBJ databases">
        <title>A new species of microsporidia sheds light on the evolution of extreme parasitism.</title>
        <authorList>
            <person name="Haag K.L."/>
            <person name="James T.Y."/>
            <person name="Larsson R."/>
            <person name="Schaer T.M."/>
            <person name="Refardt D."/>
            <person name="Pombert J.-F."/>
            <person name="Ebert D."/>
        </authorList>
    </citation>
    <scope>NUCLEOTIDE SEQUENCE [LARGE SCALE GENOMIC DNA]</scope>
    <source>
        <strain evidence="3 4">UGP3</strain>
        <tissue evidence="3">Spores</tissue>
    </source>
</reference>
<dbReference type="InterPro" id="IPR035899">
    <property type="entry name" value="DBL_dom_sf"/>
</dbReference>
<evidence type="ECO:0000313" key="3">
    <source>
        <dbReference type="EMBL" id="KGG52831.1"/>
    </source>
</evidence>
<dbReference type="Gene3D" id="1.20.900.10">
    <property type="entry name" value="Dbl homology (DH) domain"/>
    <property type="match status" value="1"/>
</dbReference>
<feature type="domain" description="DH" evidence="2">
    <location>
        <begin position="259"/>
        <end position="472"/>
    </location>
</feature>
<dbReference type="GO" id="GO:0005085">
    <property type="term" value="F:guanyl-nucleotide exchange factor activity"/>
    <property type="evidence" value="ECO:0007669"/>
    <property type="project" value="InterPro"/>
</dbReference>